<dbReference type="PANTHER" id="PTHR11102">
    <property type="entry name" value="SEL-1-LIKE PROTEIN"/>
    <property type="match status" value="1"/>
</dbReference>
<dbReference type="InterPro" id="IPR011990">
    <property type="entry name" value="TPR-like_helical_dom_sf"/>
</dbReference>
<reference evidence="3" key="1">
    <citation type="submission" date="2016-07" db="EMBL/GenBank/DDBJ databases">
        <authorList>
            <person name="Florea S."/>
            <person name="Webb J.S."/>
            <person name="Jaromczyk J."/>
            <person name="Schardl C.L."/>
        </authorList>
    </citation>
    <scope>NUCLEOTIDE SEQUENCE [LARGE SCALE GENOMIC DNA]</scope>
    <source>
        <strain evidence="3">MV-1</strain>
    </source>
</reference>
<protein>
    <recommendedName>
        <fullName evidence="4">Sel1 repeat family protein</fullName>
    </recommendedName>
</protein>
<dbReference type="EMBL" id="MCGG01000002">
    <property type="protein sequence ID" value="OEJ69689.1"/>
    <property type="molecule type" value="Genomic_DNA"/>
</dbReference>
<dbReference type="AlphaFoldDB" id="A0A1E5QCF1"/>
<accession>A0A1E5QCF1</accession>
<feature type="signal peptide" evidence="1">
    <location>
        <begin position="1"/>
        <end position="25"/>
    </location>
</feature>
<comment type="caution">
    <text evidence="2">The sequence shown here is derived from an EMBL/GenBank/DDBJ whole genome shotgun (WGS) entry which is preliminary data.</text>
</comment>
<feature type="chain" id="PRO_5009184231" description="Sel1 repeat family protein" evidence="1">
    <location>
        <begin position="26"/>
        <end position="248"/>
    </location>
</feature>
<evidence type="ECO:0000313" key="3">
    <source>
        <dbReference type="Proteomes" id="UP000095347"/>
    </source>
</evidence>
<keyword evidence="1" id="KW-0732">Signal</keyword>
<dbReference type="Gene3D" id="1.25.40.10">
    <property type="entry name" value="Tetratricopeptide repeat domain"/>
    <property type="match status" value="2"/>
</dbReference>
<organism evidence="2 3">
    <name type="scientific">Magnetovibrio blakemorei</name>
    <dbReference type="NCBI Taxonomy" id="28181"/>
    <lineage>
        <taxon>Bacteria</taxon>
        <taxon>Pseudomonadati</taxon>
        <taxon>Pseudomonadota</taxon>
        <taxon>Alphaproteobacteria</taxon>
        <taxon>Rhodospirillales</taxon>
        <taxon>Magnetovibrionaceae</taxon>
        <taxon>Magnetovibrio</taxon>
    </lineage>
</organism>
<dbReference type="InterPro" id="IPR006597">
    <property type="entry name" value="Sel1-like"/>
</dbReference>
<dbReference type="Proteomes" id="UP000095347">
    <property type="component" value="Unassembled WGS sequence"/>
</dbReference>
<dbReference type="SUPFAM" id="SSF81901">
    <property type="entry name" value="HCP-like"/>
    <property type="match status" value="1"/>
</dbReference>
<evidence type="ECO:0000256" key="1">
    <source>
        <dbReference type="SAM" id="SignalP"/>
    </source>
</evidence>
<dbReference type="PANTHER" id="PTHR11102:SF160">
    <property type="entry name" value="ERAD-ASSOCIATED E3 UBIQUITIN-PROTEIN LIGASE COMPONENT HRD3"/>
    <property type="match status" value="1"/>
</dbReference>
<sequence length="248" mass="27701">MKRFKTHLTALIVGALSLGATSAYAGYKDGLILVRQGKWAKAIREFTEQAETGHAQSQFSLGLIYHLGRGVPKDLKKAYELYKKSMLQDHPPALNNIGMMYLNGEYVDRNYDVAFALFSRAAADHAQSKDNMGRCFENGWGVEADPEQAINFYQLAGDEGFKLGYYHLGTLHEEGRGGAVVNVPEALHWYEVAGDNQYAQGYFRIAEIYEQGILVPRDTPKSLKWYNKAAALDYAPAIEKLALLKAQK</sequence>
<dbReference type="RefSeq" id="WP_069956405.1">
    <property type="nucleotide sequence ID" value="NZ_MCGG01000002.1"/>
</dbReference>
<gene>
    <name evidence="2" type="ORF">BEN30_02325</name>
</gene>
<dbReference type="OrthoDB" id="112232at2"/>
<dbReference type="STRING" id="28181.BEN30_02325"/>
<evidence type="ECO:0008006" key="4">
    <source>
        <dbReference type="Google" id="ProtNLM"/>
    </source>
</evidence>
<proteinExistence type="predicted"/>
<name>A0A1E5QCF1_9PROT</name>
<keyword evidence="3" id="KW-1185">Reference proteome</keyword>
<dbReference type="InterPro" id="IPR050767">
    <property type="entry name" value="Sel1_AlgK"/>
</dbReference>
<evidence type="ECO:0000313" key="2">
    <source>
        <dbReference type="EMBL" id="OEJ69689.1"/>
    </source>
</evidence>
<dbReference type="SMART" id="SM00671">
    <property type="entry name" value="SEL1"/>
    <property type="match status" value="5"/>
</dbReference>
<dbReference type="Pfam" id="PF08238">
    <property type="entry name" value="Sel1"/>
    <property type="match status" value="5"/>
</dbReference>